<dbReference type="InterPro" id="IPR015867">
    <property type="entry name" value="N-reg_PII/ATP_PRibTrfase_C"/>
</dbReference>
<reference evidence="1 2" key="1">
    <citation type="journal article" date="2025" name="Anaerobe">
        <title>Description of Anaerococcus kampingiae sp. nov., Anaerococcus groningensis sp. nov., Anaerococcus martiniensis sp. nov., and Anaerococcus cruorum sp. nov., isolated from human clinical specimens.</title>
        <authorList>
            <person name="Boiten K.E."/>
            <person name="Meijer J."/>
            <person name="van Wezel E.M."/>
            <person name="Veloo A.C.M."/>
        </authorList>
    </citation>
    <scope>NUCLEOTIDE SEQUENCE [LARGE SCALE GENOMIC DNA]</scope>
    <source>
        <strain evidence="1 2">ENR0831</strain>
    </source>
</reference>
<evidence type="ECO:0000313" key="2">
    <source>
        <dbReference type="Proteomes" id="UP001637996"/>
    </source>
</evidence>
<dbReference type="InterPro" id="IPR011322">
    <property type="entry name" value="N-reg_PII-like_a/b"/>
</dbReference>
<proteinExistence type="predicted"/>
<dbReference type="Proteomes" id="UP001637996">
    <property type="component" value="Unassembled WGS sequence"/>
</dbReference>
<accession>A0ABW9MA11</accession>
<dbReference type="SUPFAM" id="SSF54913">
    <property type="entry name" value="GlnB-like"/>
    <property type="match status" value="2"/>
</dbReference>
<name>A0ABW9MA11_9FIRM</name>
<protein>
    <submittedName>
        <fullName evidence="1">Transcriptional regulator</fullName>
    </submittedName>
</protein>
<dbReference type="Gene3D" id="3.30.70.120">
    <property type="match status" value="2"/>
</dbReference>
<dbReference type="EMBL" id="JBGMEI010000007">
    <property type="protein sequence ID" value="MFO3665813.1"/>
    <property type="molecule type" value="Genomic_DNA"/>
</dbReference>
<evidence type="ECO:0000313" key="1">
    <source>
        <dbReference type="EMBL" id="MFO3665813.1"/>
    </source>
</evidence>
<gene>
    <name evidence="1" type="ORF">ACCQ41_06100</name>
</gene>
<dbReference type="RefSeq" id="WP_410031496.1">
    <property type="nucleotide sequence ID" value="NZ_JBGMEI010000007.1"/>
</dbReference>
<comment type="caution">
    <text evidence="1">The sequence shown here is derived from an EMBL/GenBank/DDBJ whole genome shotgun (WGS) entry which is preliminary data.</text>
</comment>
<organism evidence="1 2">
    <name type="scientific">Anaerococcus martiniensis</name>
    <dbReference type="NCBI Taxonomy" id="3115615"/>
    <lineage>
        <taxon>Bacteria</taxon>
        <taxon>Bacillati</taxon>
        <taxon>Bacillota</taxon>
        <taxon>Tissierellia</taxon>
        <taxon>Tissierellales</taxon>
        <taxon>Peptoniphilaceae</taxon>
        <taxon>Anaerococcus</taxon>
    </lineage>
</organism>
<keyword evidence="2" id="KW-1185">Reference proteome</keyword>
<sequence>MQFLRVILPRGLGSDFMKVLQDDGAKAISCMYGYGSATDAISNMLHVDKIRKEIVMAILDDESVKKILDDLSEKLNKTNTGIAFTSPLDYKGEDDLNFDIDYVALYVIVDRHEGQKAVHIAQENGARGATLVHGRGSAKEVKSILLNMNIEPEKDIVIMLVKKDLVEKIRDAIYDQMNLIEENKGIIYSLPVMEVRGLVEQN</sequence>